<dbReference type="Pfam" id="PF26347">
    <property type="entry name" value="YtrI_sporulation"/>
    <property type="match status" value="1"/>
</dbReference>
<evidence type="ECO:0000313" key="5">
    <source>
        <dbReference type="Proteomes" id="UP001138793"/>
    </source>
</evidence>
<name>A0A9X0YU54_9BACI</name>
<evidence type="ECO:0000256" key="1">
    <source>
        <dbReference type="SAM" id="Coils"/>
    </source>
</evidence>
<dbReference type="NCBIfam" id="NF041479">
    <property type="entry name" value="spor_membprot_YtrI"/>
    <property type="match status" value="1"/>
</dbReference>
<dbReference type="AlphaFoldDB" id="A0A9X0YU54"/>
<evidence type="ECO:0000313" key="4">
    <source>
        <dbReference type="EMBL" id="MBP2077345.1"/>
    </source>
</evidence>
<keyword evidence="1" id="KW-0175">Coiled coil</keyword>
<evidence type="ECO:0000259" key="3">
    <source>
        <dbReference type="Pfam" id="PF26347"/>
    </source>
</evidence>
<keyword evidence="2" id="KW-0812">Transmembrane</keyword>
<dbReference type="EMBL" id="JAGGMB010000004">
    <property type="protein sequence ID" value="MBP2077345.1"/>
    <property type="molecule type" value="Genomic_DNA"/>
</dbReference>
<comment type="caution">
    <text evidence="4">The sequence shown here is derived from an EMBL/GenBank/DDBJ whole genome shotgun (WGS) entry which is preliminary data.</text>
</comment>
<sequence length="167" mass="19298">MHIPPYHKKPTWQLFFTGAFVGGIIAYFILIYMYGTMYEELLGENLELTSQVNDLKEQNEALLKDKEDLSEKSEQPSTVNSISVTIVEGDRLKLDRLIEHQLEEMIKEQISHVIGQEIAIIDKSDRLLQSTIENKAFTIDDFTYYFQVKKLVITSDLKIEVIPQLSN</sequence>
<keyword evidence="2" id="KW-1133">Transmembrane helix</keyword>
<organism evidence="4 5">
    <name type="scientific">Oceanobacillus polygoni</name>
    <dbReference type="NCBI Taxonomy" id="1235259"/>
    <lineage>
        <taxon>Bacteria</taxon>
        <taxon>Bacillati</taxon>
        <taxon>Bacillota</taxon>
        <taxon>Bacilli</taxon>
        <taxon>Bacillales</taxon>
        <taxon>Bacillaceae</taxon>
        <taxon>Oceanobacillus</taxon>
    </lineage>
</organism>
<dbReference type="InterPro" id="IPR058620">
    <property type="entry name" value="YtrI_C"/>
</dbReference>
<accession>A0A9X0YU54</accession>
<dbReference type="RefSeq" id="WP_149475587.1">
    <property type="nucleotide sequence ID" value="NZ_JAGGMB010000004.1"/>
</dbReference>
<keyword evidence="2" id="KW-0472">Membrane</keyword>
<feature type="transmembrane region" description="Helical" evidence="2">
    <location>
        <begin position="12"/>
        <end position="34"/>
    </location>
</feature>
<dbReference type="InterPro" id="IPR048198">
    <property type="entry name" value="YtrI"/>
</dbReference>
<evidence type="ECO:0000256" key="2">
    <source>
        <dbReference type="SAM" id="Phobius"/>
    </source>
</evidence>
<reference evidence="4" key="1">
    <citation type="submission" date="2021-03" db="EMBL/GenBank/DDBJ databases">
        <title>Genomic Encyclopedia of Type Strains, Phase IV (KMG-IV): sequencing the most valuable type-strain genomes for metagenomic binning, comparative biology and taxonomic classification.</title>
        <authorList>
            <person name="Goeker M."/>
        </authorList>
    </citation>
    <scope>NUCLEOTIDE SEQUENCE</scope>
    <source>
        <strain evidence="4">DSM 107338</strain>
    </source>
</reference>
<proteinExistence type="predicted"/>
<protein>
    <recommendedName>
        <fullName evidence="3">Sporulation membrane protein YtrI C-terminal domain-containing protein</fullName>
    </recommendedName>
</protein>
<keyword evidence="5" id="KW-1185">Reference proteome</keyword>
<dbReference type="OrthoDB" id="2691164at2"/>
<feature type="coiled-coil region" evidence="1">
    <location>
        <begin position="38"/>
        <end position="75"/>
    </location>
</feature>
<feature type="domain" description="Sporulation membrane protein YtrI C-terminal" evidence="3">
    <location>
        <begin position="81"/>
        <end position="161"/>
    </location>
</feature>
<dbReference type="Proteomes" id="UP001138793">
    <property type="component" value="Unassembled WGS sequence"/>
</dbReference>
<gene>
    <name evidence="4" type="ORF">J2Z64_001597</name>
</gene>